<keyword evidence="5 8" id="KW-0812">Transmembrane</keyword>
<evidence type="ECO:0000256" key="7">
    <source>
        <dbReference type="ARBA" id="ARBA00023136"/>
    </source>
</evidence>
<name>A0A089M4H3_9BACL</name>
<comment type="subcellular location">
    <subcellularLocation>
        <location evidence="1">Membrane</location>
        <topology evidence="1">Multi-pass membrane protein</topology>
    </subcellularLocation>
</comment>
<dbReference type="OrthoDB" id="2840438at2"/>
<evidence type="ECO:0000313" key="10">
    <source>
        <dbReference type="Proteomes" id="UP000029500"/>
    </source>
</evidence>
<feature type="transmembrane region" description="Helical" evidence="8">
    <location>
        <begin position="186"/>
        <end position="208"/>
    </location>
</feature>
<keyword evidence="6 8" id="KW-1133">Transmembrane helix</keyword>
<evidence type="ECO:0000256" key="5">
    <source>
        <dbReference type="ARBA" id="ARBA00022692"/>
    </source>
</evidence>
<keyword evidence="7 8" id="KW-0472">Membrane</keyword>
<dbReference type="STRING" id="189425.PGRAT_06220"/>
<dbReference type="HOGENOM" id="CLU_047547_1_1_9"/>
<dbReference type="Proteomes" id="UP000029500">
    <property type="component" value="Chromosome"/>
</dbReference>
<evidence type="ECO:0000256" key="8">
    <source>
        <dbReference type="SAM" id="Phobius"/>
    </source>
</evidence>
<feature type="transmembrane region" description="Helical" evidence="8">
    <location>
        <begin position="113"/>
        <end position="132"/>
    </location>
</feature>
<dbReference type="PANTHER" id="PTHR34975:SF2">
    <property type="entry name" value="SPORE GERMINATION PROTEIN A2"/>
    <property type="match status" value="1"/>
</dbReference>
<evidence type="ECO:0000313" key="9">
    <source>
        <dbReference type="EMBL" id="AIQ67280.1"/>
    </source>
</evidence>
<feature type="transmembrane region" description="Helical" evidence="8">
    <location>
        <begin position="303"/>
        <end position="320"/>
    </location>
</feature>
<dbReference type="PANTHER" id="PTHR34975">
    <property type="entry name" value="SPORE GERMINATION PROTEIN A2"/>
    <property type="match status" value="1"/>
</dbReference>
<feature type="transmembrane region" description="Helical" evidence="8">
    <location>
        <begin position="220"/>
        <end position="245"/>
    </location>
</feature>
<dbReference type="AlphaFoldDB" id="A0A089M4H3"/>
<dbReference type="NCBIfam" id="TIGR00912">
    <property type="entry name" value="2A0309"/>
    <property type="match status" value="1"/>
</dbReference>
<evidence type="ECO:0000256" key="4">
    <source>
        <dbReference type="ARBA" id="ARBA00022544"/>
    </source>
</evidence>
<evidence type="ECO:0000256" key="3">
    <source>
        <dbReference type="ARBA" id="ARBA00022448"/>
    </source>
</evidence>
<dbReference type="eggNOG" id="COG1457">
    <property type="taxonomic scope" value="Bacteria"/>
</dbReference>
<reference evidence="9 10" key="1">
    <citation type="submission" date="2014-08" db="EMBL/GenBank/DDBJ databases">
        <title>Comparative genomics of the Paenibacillus odorifer group.</title>
        <authorList>
            <person name="den Bakker H.C."/>
            <person name="Tsai Y.-C."/>
            <person name="Martin N."/>
            <person name="Korlach J."/>
            <person name="Wiedmann M."/>
        </authorList>
    </citation>
    <scope>NUCLEOTIDE SEQUENCE [LARGE SCALE GENOMIC DNA]</scope>
    <source>
        <strain evidence="9 10">DSM 15220</strain>
    </source>
</reference>
<evidence type="ECO:0000256" key="2">
    <source>
        <dbReference type="ARBA" id="ARBA00007998"/>
    </source>
</evidence>
<keyword evidence="4" id="KW-0309">Germination</keyword>
<feature type="transmembrane region" description="Helical" evidence="8">
    <location>
        <begin position="340"/>
        <end position="360"/>
    </location>
</feature>
<dbReference type="GO" id="GO:0016020">
    <property type="term" value="C:membrane"/>
    <property type="evidence" value="ECO:0007669"/>
    <property type="project" value="UniProtKB-SubCell"/>
</dbReference>
<dbReference type="GO" id="GO:0009847">
    <property type="term" value="P:spore germination"/>
    <property type="evidence" value="ECO:0007669"/>
    <property type="project" value="InterPro"/>
</dbReference>
<dbReference type="EMBL" id="CP009287">
    <property type="protein sequence ID" value="AIQ67280.1"/>
    <property type="molecule type" value="Genomic_DNA"/>
</dbReference>
<evidence type="ECO:0000256" key="1">
    <source>
        <dbReference type="ARBA" id="ARBA00004141"/>
    </source>
</evidence>
<evidence type="ECO:0000256" key="6">
    <source>
        <dbReference type="ARBA" id="ARBA00022989"/>
    </source>
</evidence>
<gene>
    <name evidence="9" type="ORF">PGRAT_06220</name>
</gene>
<feature type="transmembrane region" description="Helical" evidence="8">
    <location>
        <begin position="144"/>
        <end position="166"/>
    </location>
</feature>
<keyword evidence="10" id="KW-1185">Reference proteome</keyword>
<accession>A0A089M4H3</accession>
<feature type="transmembrane region" description="Helical" evidence="8">
    <location>
        <begin position="270"/>
        <end position="291"/>
    </location>
</feature>
<keyword evidence="3" id="KW-0813">Transport</keyword>
<dbReference type="InterPro" id="IPR004761">
    <property type="entry name" value="Spore_GerAB"/>
</dbReference>
<dbReference type="RefSeq" id="WP_025705067.1">
    <property type="nucleotide sequence ID" value="NZ_CP009287.1"/>
</dbReference>
<proteinExistence type="inferred from homology"/>
<organism evidence="9 10">
    <name type="scientific">Paenibacillus graminis</name>
    <dbReference type="NCBI Taxonomy" id="189425"/>
    <lineage>
        <taxon>Bacteria</taxon>
        <taxon>Bacillati</taxon>
        <taxon>Bacillota</taxon>
        <taxon>Bacilli</taxon>
        <taxon>Bacillales</taxon>
        <taxon>Paenibacillaceae</taxon>
        <taxon>Paenibacillus</taxon>
    </lineage>
</organism>
<feature type="transmembrane region" description="Helical" evidence="8">
    <location>
        <begin position="12"/>
        <end position="31"/>
    </location>
</feature>
<feature type="transmembrane region" description="Helical" evidence="8">
    <location>
        <begin position="37"/>
        <end position="58"/>
    </location>
</feature>
<protein>
    <submittedName>
        <fullName evidence="9">Uncharacterized protein</fullName>
    </submittedName>
</protein>
<comment type="similarity">
    <text evidence="2">Belongs to the amino acid-polyamine-organocation (APC) superfamily. Spore germination protein (SGP) (TC 2.A.3.9) family.</text>
</comment>
<feature type="transmembrane region" description="Helical" evidence="8">
    <location>
        <begin position="70"/>
        <end position="93"/>
    </location>
</feature>
<dbReference type="Pfam" id="PF03845">
    <property type="entry name" value="Spore_permease"/>
    <property type="match status" value="1"/>
</dbReference>
<dbReference type="KEGG" id="pgm:PGRAT_06220"/>
<sequence length="365" mass="40257">MHNKEQVSALQLSFMIMLFEIGSTPLFLLGAKAKQDSWLAMCTGAAAGLVLLMLLMWIQHRSRHYDLIGMLVLHFGKIAGSAVGGTYSLYFAYQSMRNVRDLGELTALTLLPNSPMSVTMLIFVGTALYAIWKGTEVVFRLPEVLLPVVLSFYAVLVLLLGIMGSLDFNHLAPVFENGFKPIADAALPDIVSFPFGQMIVFLMLWSLWDKPGVPVKNSVAAYLLISIFLIFMNALNVAVLGPAIAGTSQLPFLKTVRTLSNLKFIERLDILVTIQLYIGLLVKMMLFYFCSVKAIAELTGKPAKWWVFPVGAAIYGASFLERDYTQHIAIGLGPSLKIDSVFQVAIPLLLAVSILLRSWFARPSS</sequence>